<dbReference type="Pfam" id="PF01841">
    <property type="entry name" value="Transglut_core"/>
    <property type="match status" value="1"/>
</dbReference>
<dbReference type="PANTHER" id="PTHR33490">
    <property type="entry name" value="BLR5614 PROTEIN-RELATED"/>
    <property type="match status" value="1"/>
</dbReference>
<dbReference type="Gene3D" id="3.10.620.30">
    <property type="match status" value="1"/>
</dbReference>
<comment type="caution">
    <text evidence="3">The sequence shown here is derived from an EMBL/GenBank/DDBJ whole genome shotgun (WGS) entry which is preliminary data.</text>
</comment>
<feature type="compositionally biased region" description="Low complexity" evidence="1">
    <location>
        <begin position="12"/>
        <end position="24"/>
    </location>
</feature>
<dbReference type="Pfam" id="PF08379">
    <property type="entry name" value="Bact_transglu_N"/>
    <property type="match status" value="1"/>
</dbReference>
<evidence type="ECO:0000313" key="4">
    <source>
        <dbReference type="Proteomes" id="UP001216674"/>
    </source>
</evidence>
<gene>
    <name evidence="3" type="ORF">P3W85_11250</name>
</gene>
<proteinExistence type="predicted"/>
<dbReference type="InterPro" id="IPR038765">
    <property type="entry name" value="Papain-like_cys_pep_sf"/>
</dbReference>
<feature type="region of interest" description="Disordered" evidence="1">
    <location>
        <begin position="1"/>
        <end position="24"/>
    </location>
</feature>
<name>A0ABT6ALQ1_9BURK</name>
<organism evidence="3 4">
    <name type="scientific">Cupriavidus basilensis</name>
    <dbReference type="NCBI Taxonomy" id="68895"/>
    <lineage>
        <taxon>Bacteria</taxon>
        <taxon>Pseudomonadati</taxon>
        <taxon>Pseudomonadota</taxon>
        <taxon>Betaproteobacteria</taxon>
        <taxon>Burkholderiales</taxon>
        <taxon>Burkholderiaceae</taxon>
        <taxon>Cupriavidus</taxon>
    </lineage>
</organism>
<evidence type="ECO:0000256" key="1">
    <source>
        <dbReference type="SAM" id="MobiDB-lite"/>
    </source>
</evidence>
<dbReference type="SUPFAM" id="SSF54001">
    <property type="entry name" value="Cysteine proteinases"/>
    <property type="match status" value="1"/>
</dbReference>
<dbReference type="SMART" id="SM00460">
    <property type="entry name" value="TGc"/>
    <property type="match status" value="1"/>
</dbReference>
<dbReference type="InterPro" id="IPR013589">
    <property type="entry name" value="Bac_transglu_N"/>
</dbReference>
<evidence type="ECO:0000313" key="3">
    <source>
        <dbReference type="EMBL" id="MDF3833522.1"/>
    </source>
</evidence>
<evidence type="ECO:0000259" key="2">
    <source>
        <dbReference type="SMART" id="SM00460"/>
    </source>
</evidence>
<reference evidence="3 4" key="1">
    <citation type="submission" date="2023-03" db="EMBL/GenBank/DDBJ databases">
        <title>Draft assemblies of triclosan tolerant bacteria isolated from returned activated sludge.</title>
        <authorList>
            <person name="Van Hamelsveld S."/>
        </authorList>
    </citation>
    <scope>NUCLEOTIDE SEQUENCE [LARGE SCALE GENOMIC DNA]</scope>
    <source>
        <strain evidence="3 4">GW210010_S58</strain>
    </source>
</reference>
<feature type="domain" description="Transglutaminase-like" evidence="2">
    <location>
        <begin position="215"/>
        <end position="285"/>
    </location>
</feature>
<dbReference type="PANTHER" id="PTHR33490:SF7">
    <property type="entry name" value="BLR2979 PROTEIN"/>
    <property type="match status" value="1"/>
</dbReference>
<dbReference type="Proteomes" id="UP001216674">
    <property type="component" value="Unassembled WGS sequence"/>
</dbReference>
<dbReference type="EMBL" id="JARJLM010000192">
    <property type="protein sequence ID" value="MDF3833522.1"/>
    <property type="molecule type" value="Genomic_DNA"/>
</dbReference>
<protein>
    <submittedName>
        <fullName evidence="3">Transglutaminase family protein</fullName>
    </submittedName>
</protein>
<accession>A0ABT6ALQ1</accession>
<dbReference type="RefSeq" id="WP_276264848.1">
    <property type="nucleotide sequence ID" value="NZ_JARJLM010000192.1"/>
</dbReference>
<keyword evidence="4" id="KW-1185">Reference proteome</keyword>
<dbReference type="InterPro" id="IPR002931">
    <property type="entry name" value="Transglutaminase-like"/>
</dbReference>
<sequence>MNKTMNKMMNEAAGAAGSTPASPAGTQAVAAVPAASAPPVLTIHHKTTYDYSAPVENAQQRAVVFPVTCPWQAVLSHRTLIEPAPSHQHAGTDTFGNNVLYFTIDVPHDFMQLYCESTVSLTPRWETLDPAASMPWEAAVEALRFRAGQPFRPESEFCFASPNVALHPDLKAYALASFGPGVPVVAGAIDLMRRVHAEFEYEPEATEVDTPALQAFGLRSGVCQDFAQVMIGCLRSLGLAARYVSGYLRTDPPPGQPRLIGADASHAWLSVYCPLAGWVDLDPTNDVLADTGHVTLAFGRDYSDVSLLRGVIVGGGAHGVDVEVSVLPAG</sequence>